<dbReference type="InterPro" id="IPR038538">
    <property type="entry name" value="MTERF_sf"/>
</dbReference>
<comment type="caution">
    <text evidence="4">The sequence shown here is derived from an EMBL/GenBank/DDBJ whole genome shotgun (WGS) entry which is preliminary data.</text>
</comment>
<evidence type="ECO:0000256" key="1">
    <source>
        <dbReference type="ARBA" id="ARBA00007692"/>
    </source>
</evidence>
<keyword evidence="2" id="KW-0805">Transcription regulation</keyword>
<sequence length="375" mass="42169">MAAPILRRALIRFFSDNNSRLVRKSHFSFSLYFSTECAKPPLDTPTLSQFLINHHHFSPDAASQIASHLTPLKTQENADSVFSFLKDNGFSNSQLEKIAKASPHLLSANLETNIKRKFTIFQDLGFTSDEIVEIVSRQSKVLHYSAPRISSSISALKSLLGSTAAAAKFLKSYGSFTSDMERTLLPNVALLNSCGVPMEQIIRLICGCPRFFLYKPEDMRKFVDKADEMGSDRRSGSFIHAVRVVSSMTGETWGMKVKTLLEIGFSEDDVRRAFKNSPKVFSSSREKMKRVAEVLLKTGKYDTRCIACTPLVFQFSIERRIRPRMKVLRVLEEKDLIGDWPSLSTLLCASNASFFEKFVAPYLDDVGELWSGKTA</sequence>
<dbReference type="GO" id="GO:0006353">
    <property type="term" value="P:DNA-templated transcription termination"/>
    <property type="evidence" value="ECO:0007669"/>
    <property type="project" value="UniProtKB-KW"/>
</dbReference>
<name>A0AAD4J606_PERFH</name>
<evidence type="ECO:0000256" key="2">
    <source>
        <dbReference type="ARBA" id="ARBA00022472"/>
    </source>
</evidence>
<dbReference type="PANTHER" id="PTHR13068">
    <property type="entry name" value="CGI-12 PROTEIN-RELATED"/>
    <property type="match status" value="1"/>
</dbReference>
<keyword evidence="3" id="KW-0809">Transit peptide</keyword>
<dbReference type="Gene3D" id="1.25.70.10">
    <property type="entry name" value="Transcription termination factor 3, mitochondrial"/>
    <property type="match status" value="1"/>
</dbReference>
<dbReference type="FunFam" id="1.25.70.10:FF:000001">
    <property type="entry name" value="Mitochondrial transcription termination factor-like"/>
    <property type="match status" value="1"/>
</dbReference>
<dbReference type="GO" id="GO:0003676">
    <property type="term" value="F:nucleic acid binding"/>
    <property type="evidence" value="ECO:0007669"/>
    <property type="project" value="InterPro"/>
</dbReference>
<accession>A0AAD4J606</accession>
<proteinExistence type="inferred from homology"/>
<dbReference type="AlphaFoldDB" id="A0AAD4J606"/>
<dbReference type="InterPro" id="IPR003690">
    <property type="entry name" value="MTERF"/>
</dbReference>
<keyword evidence="2" id="KW-0806">Transcription termination</keyword>
<evidence type="ECO:0000313" key="5">
    <source>
        <dbReference type="Proteomes" id="UP001190926"/>
    </source>
</evidence>
<protein>
    <submittedName>
        <fullName evidence="4">Uncharacterized protein</fullName>
    </submittedName>
</protein>
<reference evidence="4 5" key="1">
    <citation type="journal article" date="2021" name="Nat. Commun.">
        <title>Incipient diploidization of the medicinal plant Perilla within 10,000 years.</title>
        <authorList>
            <person name="Zhang Y."/>
            <person name="Shen Q."/>
            <person name="Leng L."/>
            <person name="Zhang D."/>
            <person name="Chen S."/>
            <person name="Shi Y."/>
            <person name="Ning Z."/>
            <person name="Chen S."/>
        </authorList>
    </citation>
    <scope>NUCLEOTIDE SEQUENCE [LARGE SCALE GENOMIC DNA]</scope>
    <source>
        <strain evidence="5">cv. PC099</strain>
    </source>
</reference>
<gene>
    <name evidence="4" type="ORF">C2S53_015788</name>
</gene>
<dbReference type="Pfam" id="PF02536">
    <property type="entry name" value="mTERF"/>
    <property type="match status" value="2"/>
</dbReference>
<organism evidence="4 5">
    <name type="scientific">Perilla frutescens var. hirtella</name>
    <name type="common">Perilla citriodora</name>
    <name type="synonym">Perilla setoyensis</name>
    <dbReference type="NCBI Taxonomy" id="608512"/>
    <lineage>
        <taxon>Eukaryota</taxon>
        <taxon>Viridiplantae</taxon>
        <taxon>Streptophyta</taxon>
        <taxon>Embryophyta</taxon>
        <taxon>Tracheophyta</taxon>
        <taxon>Spermatophyta</taxon>
        <taxon>Magnoliopsida</taxon>
        <taxon>eudicotyledons</taxon>
        <taxon>Gunneridae</taxon>
        <taxon>Pentapetalae</taxon>
        <taxon>asterids</taxon>
        <taxon>lamiids</taxon>
        <taxon>Lamiales</taxon>
        <taxon>Lamiaceae</taxon>
        <taxon>Nepetoideae</taxon>
        <taxon>Elsholtzieae</taxon>
        <taxon>Perilla</taxon>
    </lineage>
</organism>
<evidence type="ECO:0000313" key="4">
    <source>
        <dbReference type="EMBL" id="KAH6827866.1"/>
    </source>
</evidence>
<keyword evidence="5" id="KW-1185">Reference proteome</keyword>
<dbReference type="SMART" id="SM00733">
    <property type="entry name" value="Mterf"/>
    <property type="match status" value="7"/>
</dbReference>
<evidence type="ECO:0000256" key="3">
    <source>
        <dbReference type="ARBA" id="ARBA00022946"/>
    </source>
</evidence>
<dbReference type="EMBL" id="SDAM02000137">
    <property type="protein sequence ID" value="KAH6827866.1"/>
    <property type="molecule type" value="Genomic_DNA"/>
</dbReference>
<comment type="similarity">
    <text evidence="1">Belongs to the mTERF family.</text>
</comment>
<keyword evidence="2" id="KW-0804">Transcription</keyword>
<dbReference type="Proteomes" id="UP001190926">
    <property type="component" value="Unassembled WGS sequence"/>
</dbReference>
<dbReference type="PANTHER" id="PTHR13068:SF130">
    <property type="entry name" value="TRANSCRIPTION TERMINATION FACTOR MTERF6, CHLOROPLASTIC_MITOCHONDRIAL-LIKE"/>
    <property type="match status" value="1"/>
</dbReference>